<dbReference type="Gene3D" id="3.40.50.300">
    <property type="entry name" value="P-loop containing nucleotide triphosphate hydrolases"/>
    <property type="match status" value="1"/>
</dbReference>
<dbReference type="OrthoDB" id="5437955at2"/>
<keyword evidence="2" id="KW-1185">Reference proteome</keyword>
<accession>A1AQW7</accession>
<reference evidence="1 2" key="1">
    <citation type="submission" date="2006-10" db="EMBL/GenBank/DDBJ databases">
        <title>Complete sequence of chromosome of Pelobacter propionicus DSM 2379.</title>
        <authorList>
            <consortium name="US DOE Joint Genome Institute"/>
            <person name="Copeland A."/>
            <person name="Lucas S."/>
            <person name="Lapidus A."/>
            <person name="Barry K."/>
            <person name="Detter J.C."/>
            <person name="Glavina del Rio T."/>
            <person name="Hammon N."/>
            <person name="Israni S."/>
            <person name="Dalin E."/>
            <person name="Tice H."/>
            <person name="Pitluck S."/>
            <person name="Saunders E."/>
            <person name="Brettin T."/>
            <person name="Bruce D."/>
            <person name="Han C."/>
            <person name="Tapia R."/>
            <person name="Schmutz J."/>
            <person name="Larimer F."/>
            <person name="Land M."/>
            <person name="Hauser L."/>
            <person name="Kyrpides N."/>
            <person name="Kim E."/>
            <person name="Lovley D."/>
            <person name="Richardson P."/>
        </authorList>
    </citation>
    <scope>NUCLEOTIDE SEQUENCE [LARGE SCALE GENOMIC DNA]</scope>
    <source>
        <strain evidence="2">DSM 2379 / NBRC 103807 / OttBd1</strain>
    </source>
</reference>
<name>A1AQW7_PELPD</name>
<dbReference type="RefSeq" id="WP_011735998.1">
    <property type="nucleotide sequence ID" value="NC_008609.1"/>
</dbReference>
<dbReference type="EMBL" id="CP000482">
    <property type="protein sequence ID" value="ABK99737.1"/>
    <property type="molecule type" value="Genomic_DNA"/>
</dbReference>
<gene>
    <name evidence="1" type="ordered locus">Ppro_2129</name>
</gene>
<organism evidence="1 2">
    <name type="scientific">Pelobacter propionicus (strain DSM 2379 / NBRC 103807 / OttBd1)</name>
    <dbReference type="NCBI Taxonomy" id="338966"/>
    <lineage>
        <taxon>Bacteria</taxon>
        <taxon>Pseudomonadati</taxon>
        <taxon>Thermodesulfobacteriota</taxon>
        <taxon>Desulfuromonadia</taxon>
        <taxon>Desulfuromonadales</taxon>
        <taxon>Desulfuromonadaceae</taxon>
        <taxon>Pelobacter</taxon>
    </lineage>
</organism>
<dbReference type="eggNOG" id="COG3598">
    <property type="taxonomic scope" value="Bacteria"/>
</dbReference>
<proteinExistence type="predicted"/>
<sequence length="465" mass="50845">MSKPTDLNDLHQFAGPEAVKACIEAAAPVTGAPSSTSEISPDEWPPAIDLVELSKKPPTPPRHIIDGWLPEGYATLLSAHGGTGKSTIALHQAVCIALGHDFFGLPVERRKVKYLSCEDRGDVLHWRLARTCTYLGVSIADLDGWLGLLDLVGHDTILFQSANGDETHITAAYRHLAARIRREGYQVVYVDGISDTYNGNENARAEVKAFVNCLLATIPLDGAVVLIGHVAKLTAFTKTSTEGYSGSTSWHNSVRARWYLYPETKFGEEAAEKTGELLLELQKSNLGPTSGAMRFRWDDSTGMFVGHTERSEGPMDRNFREQEEREGILAAFMTCPDGHIPAASSGPRTAFHVLSVQPNFPSSLRAGKAEKKRFWRHMEELRAMGFIEESTITRSDRHKMRVLVPTDKACGHAGNDENEHSQHITRNPKCGHAGNAALGVIGDIYPAHGPGIPTFTESDFEGVTP</sequence>
<dbReference type="KEGG" id="ppd:Ppro_2129"/>
<dbReference type="SUPFAM" id="SSF52540">
    <property type="entry name" value="P-loop containing nucleoside triphosphate hydrolases"/>
    <property type="match status" value="1"/>
</dbReference>
<dbReference type="AlphaFoldDB" id="A1AQW7"/>
<dbReference type="STRING" id="338966.Ppro_2129"/>
<dbReference type="InterPro" id="IPR027417">
    <property type="entry name" value="P-loop_NTPase"/>
</dbReference>
<dbReference type="Proteomes" id="UP000006732">
    <property type="component" value="Chromosome"/>
</dbReference>
<evidence type="ECO:0000313" key="2">
    <source>
        <dbReference type="Proteomes" id="UP000006732"/>
    </source>
</evidence>
<evidence type="ECO:0000313" key="1">
    <source>
        <dbReference type="EMBL" id="ABK99737.1"/>
    </source>
</evidence>
<protein>
    <submittedName>
        <fullName evidence="1">RecA-family ATPase-like protein</fullName>
    </submittedName>
</protein>
<dbReference type="HOGENOM" id="CLU_587739_0_0_7"/>
<dbReference type="Pfam" id="PF13481">
    <property type="entry name" value="AAA_25"/>
    <property type="match status" value="1"/>
</dbReference>